<comment type="caution">
    <text evidence="6">Lacks conserved residue(s) required for the propagation of feature annotation.</text>
</comment>
<evidence type="ECO:0000256" key="7">
    <source>
        <dbReference type="SAM" id="MobiDB-lite"/>
    </source>
</evidence>
<feature type="compositionally biased region" description="Basic and acidic residues" evidence="7">
    <location>
        <begin position="1"/>
        <end position="10"/>
    </location>
</feature>
<reference evidence="11" key="1">
    <citation type="submission" date="2025-08" db="UniProtKB">
        <authorList>
            <consortium name="RefSeq"/>
        </authorList>
    </citation>
    <scope>IDENTIFICATION</scope>
    <source>
        <tissue evidence="11">Thorax and Abdomen</tissue>
    </source>
</reference>
<dbReference type="Pfam" id="PF04034">
    <property type="entry name" value="Ribo_biogen_C"/>
    <property type="match status" value="1"/>
</dbReference>
<dbReference type="RefSeq" id="XP_046590575.1">
    <property type="nucleotide sequence ID" value="XM_046734619.1"/>
</dbReference>
<evidence type="ECO:0000313" key="10">
    <source>
        <dbReference type="Proteomes" id="UP000829291"/>
    </source>
</evidence>
<feature type="compositionally biased region" description="Basic residues" evidence="7">
    <location>
        <begin position="45"/>
        <end position="64"/>
    </location>
</feature>
<evidence type="ECO:0000256" key="3">
    <source>
        <dbReference type="ARBA" id="ARBA00022552"/>
    </source>
</evidence>
<evidence type="ECO:0000256" key="5">
    <source>
        <dbReference type="ARBA" id="ARBA00022691"/>
    </source>
</evidence>
<evidence type="ECO:0000259" key="8">
    <source>
        <dbReference type="Pfam" id="PF04034"/>
    </source>
</evidence>
<keyword evidence="3 6" id="KW-0698">rRNA processing</keyword>
<feature type="region of interest" description="Disordered" evidence="7">
    <location>
        <begin position="1"/>
        <end position="88"/>
    </location>
</feature>
<evidence type="ECO:0000256" key="1">
    <source>
        <dbReference type="ARBA" id="ARBA00022490"/>
    </source>
</evidence>
<accession>A0ABM3FRD4</accession>
<protein>
    <recommendedName>
        <fullName evidence="6">18S rRNA aminocarboxypropyltransferase</fullName>
        <ecNumber evidence="6">2.5.1.157</ecNumber>
    </recommendedName>
</protein>
<feature type="binding site" evidence="6">
    <location>
        <position position="160"/>
    </location>
    <ligand>
        <name>S-adenosyl-L-methionine</name>
        <dbReference type="ChEBI" id="CHEBI:59789"/>
    </ligand>
</feature>
<comment type="function">
    <text evidence="6">Aminocarboxypropyltransferase that catalyzes the aminocarboxypropyl transfer on pseudouridine in 18S rRNA. It constitutes the last step in biosynthesis of the hypermodified N1-methyl-N3-(3-amino-3-carboxypropyl) pseudouridine (m1acp3-Psi).</text>
</comment>
<sequence>MCNEKLEARRSNLQRQGQKQRDSAEDIDISIFSPRNNRVCTSRKMSSRSKKYKGKIVDRRKRRSVGKEEKYRQEGDRSDPSDSEDAGAEEAFRVSFPVAMWDLEHCDPKKCSGRKLSRHGLVETLRLGTRFPGLVVTPVGEKCVSPLDKHIVGEHGCAVVDCSWARLDDTPFARMRTPYPRLLPFLVAANPINYGKPCQLSCVEAIAATLIITGFPEEAAYYLGKFSWGHSFMELNSELLEKYALCVDSEEVIRVQNKFLADARTEKSQRSSEPDLPHYDSESEEETETPKSVAEPILVAEGK</sequence>
<feature type="binding site" evidence="6">
    <location>
        <position position="183"/>
    </location>
    <ligand>
        <name>S-adenosyl-L-methionine</name>
        <dbReference type="ChEBI" id="CHEBI:59789"/>
    </ligand>
</feature>
<evidence type="ECO:0000313" key="11">
    <source>
        <dbReference type="RefSeq" id="XP_046590575.1"/>
    </source>
</evidence>
<dbReference type="NCBIfam" id="NF002621">
    <property type="entry name" value="PRK02287.1"/>
    <property type="match status" value="1"/>
</dbReference>
<keyword evidence="4 6" id="KW-0808">Transferase</keyword>
<feature type="compositionally biased region" description="Basic and acidic residues" evidence="7">
    <location>
        <begin position="262"/>
        <end position="281"/>
    </location>
</feature>
<dbReference type="Pfam" id="PF04068">
    <property type="entry name" value="Fer4_RLI"/>
    <property type="match status" value="1"/>
</dbReference>
<organism evidence="10 11">
    <name type="scientific">Neodiprion lecontei</name>
    <name type="common">Redheaded pine sawfly</name>
    <dbReference type="NCBI Taxonomy" id="441921"/>
    <lineage>
        <taxon>Eukaryota</taxon>
        <taxon>Metazoa</taxon>
        <taxon>Ecdysozoa</taxon>
        <taxon>Arthropoda</taxon>
        <taxon>Hexapoda</taxon>
        <taxon>Insecta</taxon>
        <taxon>Pterygota</taxon>
        <taxon>Neoptera</taxon>
        <taxon>Endopterygota</taxon>
        <taxon>Hymenoptera</taxon>
        <taxon>Tenthredinoidea</taxon>
        <taxon>Diprionidae</taxon>
        <taxon>Diprioninae</taxon>
        <taxon>Neodiprion</taxon>
    </lineage>
</organism>
<feature type="compositionally biased region" description="Basic and acidic residues" evidence="7">
    <location>
        <begin position="65"/>
        <end position="80"/>
    </location>
</feature>
<keyword evidence="5 6" id="KW-0949">S-adenosyl-L-methionine</keyword>
<dbReference type="GeneID" id="107217500"/>
<feature type="binding site" evidence="6">
    <location>
        <position position="112"/>
    </location>
    <ligand>
        <name>S-adenosyl-L-methionine</name>
        <dbReference type="ChEBI" id="CHEBI:59789"/>
    </ligand>
</feature>
<dbReference type="InterPro" id="IPR022968">
    <property type="entry name" value="Tsr3-like"/>
</dbReference>
<comment type="similarity">
    <text evidence="6">Belongs to the TDD superfamily. TSR3 family.</text>
</comment>
<proteinExistence type="inferred from homology"/>
<dbReference type="PANTHER" id="PTHR20426">
    <property type="entry name" value="RIBOSOME BIOGENESIS PROTEIN TSR3 HOMOLOG"/>
    <property type="match status" value="1"/>
</dbReference>
<evidence type="ECO:0000259" key="9">
    <source>
        <dbReference type="Pfam" id="PF04068"/>
    </source>
</evidence>
<dbReference type="Proteomes" id="UP000829291">
    <property type="component" value="Chromosome 3"/>
</dbReference>
<evidence type="ECO:0000256" key="6">
    <source>
        <dbReference type="HAMAP-Rule" id="MF_03146"/>
    </source>
</evidence>
<name>A0ABM3FRD4_NEOLC</name>
<keyword evidence="1" id="KW-0963">Cytoplasm</keyword>
<feature type="domain" description="16S/18S rRNA aminocarboxypropyltransferase Tsr3 C-terminal" evidence="8">
    <location>
        <begin position="134"/>
        <end position="260"/>
    </location>
</feature>
<feature type="region of interest" description="Disordered" evidence="7">
    <location>
        <begin position="262"/>
        <end position="303"/>
    </location>
</feature>
<dbReference type="HAMAP" id="MF_01116">
    <property type="entry name" value="TSR3"/>
    <property type="match status" value="1"/>
</dbReference>
<dbReference type="InterPro" id="IPR007209">
    <property type="entry name" value="RNaseL-inhib-like_metal-bd_dom"/>
</dbReference>
<keyword evidence="10" id="KW-1185">Reference proteome</keyword>
<gene>
    <name evidence="11" type="primary">LOC107217500</name>
</gene>
<keyword evidence="2 6" id="KW-0690">Ribosome biogenesis</keyword>
<feature type="domain" description="RNase L inhibitor RLI-like possible metal-binding" evidence="9">
    <location>
        <begin position="97"/>
        <end position="128"/>
    </location>
</feature>
<dbReference type="InterPro" id="IPR007177">
    <property type="entry name" value="Tsr3_C"/>
</dbReference>
<evidence type="ECO:0000256" key="2">
    <source>
        <dbReference type="ARBA" id="ARBA00022517"/>
    </source>
</evidence>
<evidence type="ECO:0000256" key="4">
    <source>
        <dbReference type="ARBA" id="ARBA00022679"/>
    </source>
</evidence>
<dbReference type="PANTHER" id="PTHR20426:SF0">
    <property type="entry name" value="18S RRNA AMINOCARBOXYPROPYLTRANSFERASE"/>
    <property type="match status" value="1"/>
</dbReference>
<dbReference type="EC" id="2.5.1.157" evidence="6"/>
<comment type="catalytic activity">
    <reaction evidence="6">
        <text>an N(1)-methylpseudouridine in rRNA + S-adenosyl-L-methionine = N(1)-methyl-N(3)-[(3S)-3-amino-3-carboxypropyl]pseudouridine in rRNA + S-methyl-5'-thioadenosine + H(+)</text>
        <dbReference type="Rhea" id="RHEA:63296"/>
        <dbReference type="Rhea" id="RHEA-COMP:11634"/>
        <dbReference type="Rhea" id="RHEA-COMP:16310"/>
        <dbReference type="ChEBI" id="CHEBI:15378"/>
        <dbReference type="ChEBI" id="CHEBI:17509"/>
        <dbReference type="ChEBI" id="CHEBI:59789"/>
        <dbReference type="ChEBI" id="CHEBI:74890"/>
        <dbReference type="ChEBI" id="CHEBI:146234"/>
        <dbReference type="EC" id="2.5.1.157"/>
    </reaction>
</comment>